<dbReference type="InterPro" id="IPR043203">
    <property type="entry name" value="VGCC_Ca_Na"/>
</dbReference>
<evidence type="ECO:0000256" key="4">
    <source>
        <dbReference type="ARBA" id="ARBA00022989"/>
    </source>
</evidence>
<keyword evidence="2 7" id="KW-0812">Transmembrane</keyword>
<dbReference type="PROSITE" id="PS00018">
    <property type="entry name" value="EF_HAND_1"/>
    <property type="match status" value="1"/>
</dbReference>
<feature type="transmembrane region" description="Helical" evidence="7">
    <location>
        <begin position="66"/>
        <end position="85"/>
    </location>
</feature>
<evidence type="ECO:0000256" key="6">
    <source>
        <dbReference type="SAM" id="MobiDB-lite"/>
    </source>
</evidence>
<organism evidence="9 10">
    <name type="scientific">Symbiodinium pilosum</name>
    <name type="common">Dinoflagellate</name>
    <dbReference type="NCBI Taxonomy" id="2952"/>
    <lineage>
        <taxon>Eukaryota</taxon>
        <taxon>Sar</taxon>
        <taxon>Alveolata</taxon>
        <taxon>Dinophyceae</taxon>
        <taxon>Suessiales</taxon>
        <taxon>Symbiodiniaceae</taxon>
        <taxon>Symbiodinium</taxon>
    </lineage>
</organism>
<feature type="transmembrane region" description="Helical" evidence="7">
    <location>
        <begin position="97"/>
        <end position="117"/>
    </location>
</feature>
<dbReference type="Gene3D" id="1.10.238.10">
    <property type="entry name" value="EF-hand"/>
    <property type="match status" value="1"/>
</dbReference>
<feature type="compositionally biased region" description="Basic residues" evidence="6">
    <location>
        <begin position="412"/>
        <end position="423"/>
    </location>
</feature>
<comment type="caution">
    <text evidence="9">The sequence shown here is derived from an EMBL/GenBank/DDBJ whole genome shotgun (WGS) entry which is preliminary data.</text>
</comment>
<dbReference type="Pfam" id="PF00036">
    <property type="entry name" value="EF-hand_1"/>
    <property type="match status" value="1"/>
</dbReference>
<evidence type="ECO:0000256" key="1">
    <source>
        <dbReference type="ARBA" id="ARBA00004141"/>
    </source>
</evidence>
<evidence type="ECO:0000256" key="3">
    <source>
        <dbReference type="ARBA" id="ARBA00022837"/>
    </source>
</evidence>
<accession>A0A812WAE5</accession>
<dbReference type="CDD" id="cd00051">
    <property type="entry name" value="EFh"/>
    <property type="match status" value="1"/>
</dbReference>
<dbReference type="AlphaFoldDB" id="A0A812WAE5"/>
<dbReference type="InterPro" id="IPR027359">
    <property type="entry name" value="Volt_channel_dom_sf"/>
</dbReference>
<dbReference type="InterPro" id="IPR002048">
    <property type="entry name" value="EF_hand_dom"/>
</dbReference>
<dbReference type="SUPFAM" id="SSF81324">
    <property type="entry name" value="Voltage-gated potassium channels"/>
    <property type="match status" value="1"/>
</dbReference>
<dbReference type="OrthoDB" id="436875at2759"/>
<keyword evidence="5 7" id="KW-0472">Membrane</keyword>
<evidence type="ECO:0000313" key="10">
    <source>
        <dbReference type="Proteomes" id="UP000649617"/>
    </source>
</evidence>
<keyword evidence="4 7" id="KW-1133">Transmembrane helix</keyword>
<name>A0A812WAE5_SYMPI</name>
<protein>
    <submittedName>
        <fullName evidence="9">CACNA1C protein</fullName>
    </submittedName>
</protein>
<dbReference type="Proteomes" id="UP000649617">
    <property type="component" value="Unassembled WGS sequence"/>
</dbReference>
<dbReference type="Gene3D" id="1.10.287.70">
    <property type="match status" value="1"/>
</dbReference>
<proteinExistence type="predicted"/>
<gene>
    <name evidence="9" type="primary">CACNA1C</name>
    <name evidence="9" type="ORF">SPIL2461_LOCUS17922</name>
</gene>
<evidence type="ECO:0000256" key="5">
    <source>
        <dbReference type="ARBA" id="ARBA00023136"/>
    </source>
</evidence>
<dbReference type="PANTHER" id="PTHR10037">
    <property type="entry name" value="VOLTAGE-GATED CATION CHANNEL CALCIUM AND SODIUM"/>
    <property type="match status" value="1"/>
</dbReference>
<dbReference type="InterPro" id="IPR005821">
    <property type="entry name" value="Ion_trans_dom"/>
</dbReference>
<dbReference type="GO" id="GO:0001518">
    <property type="term" value="C:voltage-gated sodium channel complex"/>
    <property type="evidence" value="ECO:0007669"/>
    <property type="project" value="TreeGrafter"/>
</dbReference>
<keyword evidence="10" id="KW-1185">Reference proteome</keyword>
<dbReference type="GO" id="GO:0005248">
    <property type="term" value="F:voltage-gated sodium channel activity"/>
    <property type="evidence" value="ECO:0007669"/>
    <property type="project" value="TreeGrafter"/>
</dbReference>
<dbReference type="GO" id="GO:0005509">
    <property type="term" value="F:calcium ion binding"/>
    <property type="evidence" value="ECO:0007669"/>
    <property type="project" value="InterPro"/>
</dbReference>
<feature type="transmembrane region" description="Helical" evidence="7">
    <location>
        <begin position="244"/>
        <end position="265"/>
    </location>
</feature>
<keyword evidence="3" id="KW-0106">Calcium</keyword>
<dbReference type="InterPro" id="IPR018247">
    <property type="entry name" value="EF_Hand_1_Ca_BS"/>
</dbReference>
<evidence type="ECO:0000256" key="7">
    <source>
        <dbReference type="SAM" id="Phobius"/>
    </source>
</evidence>
<reference evidence="9" key="1">
    <citation type="submission" date="2021-02" db="EMBL/GenBank/DDBJ databases">
        <authorList>
            <person name="Dougan E. K."/>
            <person name="Rhodes N."/>
            <person name="Thang M."/>
            <person name="Chan C."/>
        </authorList>
    </citation>
    <scope>NUCLEOTIDE SEQUENCE</scope>
</reference>
<dbReference type="Gene3D" id="1.20.120.350">
    <property type="entry name" value="Voltage-gated potassium channels. Chain C"/>
    <property type="match status" value="1"/>
</dbReference>
<dbReference type="EMBL" id="CAJNIZ010043464">
    <property type="protein sequence ID" value="CAE7660858.1"/>
    <property type="molecule type" value="Genomic_DNA"/>
</dbReference>
<feature type="domain" description="EF-hand" evidence="8">
    <location>
        <begin position="289"/>
        <end position="324"/>
    </location>
</feature>
<sequence>MALPTPDAPPRLLEGIGDYAELARCAKQYQRRRSMAERRIVVDILLTCIDIDIRASGGSSPFVLELLSNFCLALYTVELMAIIFVKRVQVFQDPWTLLDMLIVVFGLVQVLLGFVGVSLDRVTSLRMLRVVRIMRLFRLFRKFVMLKELRKLIRMTASCFKTLCWSFLFCFVVMTSWAMLAVELLNPYMSELSYFWDDCEFCKRSLQSVMSANLLLFKTVVAGDSWGKVAVPLIEAHPWTATPIFIGSQLSIVFGVLNLVVAVVVDTFAEQRTKDVTSMAQEMDEDAEEELQELDKIFAKIDSDNDGQLSWEELVKGAQKVREFQHRLRVMDIDQTDLQQLFSMLDHNQNSTVDPDEFKRTLARWAFDSKTATRFVRYTLQQLMDDHSSAAEKLSKMESLVRDSFQDAPAPPRRRRRRRKAAL</sequence>
<dbReference type="InterPro" id="IPR011992">
    <property type="entry name" value="EF-hand-dom_pair"/>
</dbReference>
<feature type="transmembrane region" description="Helical" evidence="7">
    <location>
        <begin position="162"/>
        <end position="182"/>
    </location>
</feature>
<feature type="region of interest" description="Disordered" evidence="6">
    <location>
        <begin position="401"/>
        <end position="423"/>
    </location>
</feature>
<dbReference type="SMART" id="SM00054">
    <property type="entry name" value="EFh"/>
    <property type="match status" value="2"/>
</dbReference>
<comment type="subcellular location">
    <subcellularLocation>
        <location evidence="1">Membrane</location>
        <topology evidence="1">Multi-pass membrane protein</topology>
    </subcellularLocation>
</comment>
<dbReference type="PROSITE" id="PS50222">
    <property type="entry name" value="EF_HAND_2"/>
    <property type="match status" value="2"/>
</dbReference>
<evidence type="ECO:0000256" key="2">
    <source>
        <dbReference type="ARBA" id="ARBA00022692"/>
    </source>
</evidence>
<evidence type="ECO:0000259" key="8">
    <source>
        <dbReference type="PROSITE" id="PS50222"/>
    </source>
</evidence>
<dbReference type="Pfam" id="PF00520">
    <property type="entry name" value="Ion_trans"/>
    <property type="match status" value="1"/>
</dbReference>
<feature type="domain" description="EF-hand" evidence="8">
    <location>
        <begin position="333"/>
        <end position="368"/>
    </location>
</feature>
<evidence type="ECO:0000313" key="9">
    <source>
        <dbReference type="EMBL" id="CAE7660858.1"/>
    </source>
</evidence>
<dbReference type="PANTHER" id="PTHR10037:SF62">
    <property type="entry name" value="SODIUM CHANNEL PROTEIN 60E"/>
    <property type="match status" value="1"/>
</dbReference>
<dbReference type="SUPFAM" id="SSF47473">
    <property type="entry name" value="EF-hand"/>
    <property type="match status" value="1"/>
</dbReference>